<evidence type="ECO:0000256" key="1">
    <source>
        <dbReference type="SAM" id="MobiDB-lite"/>
    </source>
</evidence>
<dbReference type="Gene3D" id="3.30.200.20">
    <property type="entry name" value="Phosphorylase Kinase, domain 1"/>
    <property type="match status" value="1"/>
</dbReference>
<evidence type="ECO:0000313" key="3">
    <source>
        <dbReference type="Proteomes" id="UP001470230"/>
    </source>
</evidence>
<comment type="caution">
    <text evidence="2">The sequence shown here is derived from an EMBL/GenBank/DDBJ whole genome shotgun (WGS) entry which is preliminary data.</text>
</comment>
<reference evidence="2 3" key="1">
    <citation type="submission" date="2024-04" db="EMBL/GenBank/DDBJ databases">
        <title>Tritrichomonas musculus Genome.</title>
        <authorList>
            <person name="Alves-Ferreira E."/>
            <person name="Grigg M."/>
            <person name="Lorenzi H."/>
            <person name="Galac M."/>
        </authorList>
    </citation>
    <scope>NUCLEOTIDE SEQUENCE [LARGE SCALE GENOMIC DNA]</scope>
    <source>
        <strain evidence="2 3">EAF2021</strain>
    </source>
</reference>
<name>A0ABR2JFL7_9EUKA</name>
<organism evidence="2 3">
    <name type="scientific">Tritrichomonas musculus</name>
    <dbReference type="NCBI Taxonomy" id="1915356"/>
    <lineage>
        <taxon>Eukaryota</taxon>
        <taxon>Metamonada</taxon>
        <taxon>Parabasalia</taxon>
        <taxon>Tritrichomonadida</taxon>
        <taxon>Tritrichomonadidae</taxon>
        <taxon>Tritrichomonas</taxon>
    </lineage>
</organism>
<dbReference type="EMBL" id="JAPFFF010000012">
    <property type="protein sequence ID" value="KAK8876221.1"/>
    <property type="molecule type" value="Genomic_DNA"/>
</dbReference>
<sequence length="137" mass="16191">MVRSAIEESMTRDIEEETNEMKFNKSSDDPIENNEIEDNFKQRDNYFIGDDDKEFQEVLGKIGETSNMYKVYDKRRKEAMRKKVLKIEDNIPMKDVQNTYKEFEVIYSMKHPCICKAIGFNPQDEIKEGITTIAIFL</sequence>
<evidence type="ECO:0008006" key="4">
    <source>
        <dbReference type="Google" id="ProtNLM"/>
    </source>
</evidence>
<dbReference type="Proteomes" id="UP001470230">
    <property type="component" value="Unassembled WGS sequence"/>
</dbReference>
<dbReference type="InterPro" id="IPR011009">
    <property type="entry name" value="Kinase-like_dom_sf"/>
</dbReference>
<keyword evidence="3" id="KW-1185">Reference proteome</keyword>
<protein>
    <recommendedName>
        <fullName evidence="4">Protein kinase domain-containing protein</fullName>
    </recommendedName>
</protein>
<proteinExistence type="predicted"/>
<gene>
    <name evidence="2" type="ORF">M9Y10_006412</name>
</gene>
<accession>A0ABR2JFL7</accession>
<dbReference type="SUPFAM" id="SSF56112">
    <property type="entry name" value="Protein kinase-like (PK-like)"/>
    <property type="match status" value="1"/>
</dbReference>
<feature type="region of interest" description="Disordered" evidence="1">
    <location>
        <begin position="1"/>
        <end position="34"/>
    </location>
</feature>
<feature type="compositionally biased region" description="Basic and acidic residues" evidence="1">
    <location>
        <begin position="1"/>
        <end position="28"/>
    </location>
</feature>
<evidence type="ECO:0000313" key="2">
    <source>
        <dbReference type="EMBL" id="KAK8876221.1"/>
    </source>
</evidence>